<evidence type="ECO:0000259" key="6">
    <source>
        <dbReference type="PROSITE" id="PS50102"/>
    </source>
</evidence>
<dbReference type="PROSITE" id="PS50102">
    <property type="entry name" value="RRM"/>
    <property type="match status" value="1"/>
</dbReference>
<dbReference type="SUPFAM" id="SSF54928">
    <property type="entry name" value="RNA-binding domain, RBD"/>
    <property type="match status" value="1"/>
</dbReference>
<evidence type="ECO:0000256" key="1">
    <source>
        <dbReference type="ARBA" id="ARBA00004123"/>
    </source>
</evidence>
<evidence type="ECO:0000256" key="2">
    <source>
        <dbReference type="ARBA" id="ARBA00022737"/>
    </source>
</evidence>
<keyword evidence="2" id="KW-0677">Repeat</keyword>
<dbReference type="STRING" id="41447.ENSSDUP00000019600"/>
<dbReference type="SMART" id="SM00360">
    <property type="entry name" value="RRM"/>
    <property type="match status" value="1"/>
</dbReference>
<evidence type="ECO:0000256" key="5">
    <source>
        <dbReference type="PROSITE-ProRule" id="PRU00176"/>
    </source>
</evidence>
<dbReference type="InterPro" id="IPR012677">
    <property type="entry name" value="Nucleotide-bd_a/b_plait_sf"/>
</dbReference>
<keyword evidence="3 5" id="KW-0694">RNA-binding</keyword>
<evidence type="ECO:0000256" key="3">
    <source>
        <dbReference type="ARBA" id="ARBA00022884"/>
    </source>
</evidence>
<reference evidence="7" key="2">
    <citation type="submission" date="2025-09" db="UniProtKB">
        <authorList>
            <consortium name="Ensembl"/>
        </authorList>
    </citation>
    <scope>IDENTIFICATION</scope>
</reference>
<dbReference type="PANTHER" id="PTHR48039">
    <property type="entry name" value="RNA-BINDING MOTIF PROTEIN 14B"/>
    <property type="match status" value="1"/>
</dbReference>
<dbReference type="OMA" id="STTWMAL"/>
<dbReference type="Pfam" id="PF00076">
    <property type="entry name" value="RRM_1"/>
    <property type="match status" value="1"/>
</dbReference>
<feature type="domain" description="RRM" evidence="6">
    <location>
        <begin position="4"/>
        <end position="80"/>
    </location>
</feature>
<protein>
    <recommendedName>
        <fullName evidence="6">RRM domain-containing protein</fullName>
    </recommendedName>
</protein>
<dbReference type="CDD" id="cd12413">
    <property type="entry name" value="RRM1_RBM28_like"/>
    <property type="match status" value="1"/>
</dbReference>
<keyword evidence="4" id="KW-0539">Nucleus</keyword>
<comment type="subcellular location">
    <subcellularLocation>
        <location evidence="1">Nucleus</location>
    </subcellularLocation>
</comment>
<dbReference type="GO" id="GO:0003729">
    <property type="term" value="F:mRNA binding"/>
    <property type="evidence" value="ECO:0007669"/>
    <property type="project" value="TreeGrafter"/>
</dbReference>
<dbReference type="InterPro" id="IPR035979">
    <property type="entry name" value="RBD_domain_sf"/>
</dbReference>
<evidence type="ECO:0000313" key="7">
    <source>
        <dbReference type="Ensembl" id="ENSSDUP00000019600.1"/>
    </source>
</evidence>
<evidence type="ECO:0000313" key="8">
    <source>
        <dbReference type="Proteomes" id="UP000261420"/>
    </source>
</evidence>
<name>A0A3B4UPD4_SERDU</name>
<dbReference type="Ensembl" id="ENSSDUT00000019947.1">
    <property type="protein sequence ID" value="ENSSDUP00000019600.1"/>
    <property type="gene ID" value="ENSSDUG00000014292.1"/>
</dbReference>
<keyword evidence="8" id="KW-1185">Reference proteome</keyword>
<dbReference type="FunFam" id="3.30.70.330:FF:000315">
    <property type="entry name" value="RNA-binding motif protein 28"/>
    <property type="match status" value="1"/>
</dbReference>
<dbReference type="Proteomes" id="UP000261420">
    <property type="component" value="Unplaced"/>
</dbReference>
<proteinExistence type="predicted"/>
<sequence>MPAQTIFVRSLPAAASNQRLEEIFSEIGPIKQCFVVREKGTETCRGFGYVTYSMEEDAKRALKEVKEYDGQRVFLSVAKKKIRDKKKTGALIIRNLSFKVQ</sequence>
<dbReference type="PANTHER" id="PTHR48039:SF5">
    <property type="entry name" value="RNA-BINDING PROTEIN 28"/>
    <property type="match status" value="1"/>
</dbReference>
<dbReference type="InterPro" id="IPR051945">
    <property type="entry name" value="RRM_MRD1_RNA_proc_ribogen"/>
</dbReference>
<dbReference type="Gene3D" id="3.30.70.330">
    <property type="match status" value="1"/>
</dbReference>
<dbReference type="InterPro" id="IPR000504">
    <property type="entry name" value="RRM_dom"/>
</dbReference>
<reference evidence="7" key="1">
    <citation type="submission" date="2025-08" db="UniProtKB">
        <authorList>
            <consortium name="Ensembl"/>
        </authorList>
    </citation>
    <scope>IDENTIFICATION</scope>
</reference>
<dbReference type="GeneTree" id="ENSGT00550000074976"/>
<dbReference type="AlphaFoldDB" id="A0A3B4UPD4"/>
<evidence type="ECO:0000256" key="4">
    <source>
        <dbReference type="ARBA" id="ARBA00023242"/>
    </source>
</evidence>
<organism evidence="7 8">
    <name type="scientific">Seriola dumerili</name>
    <name type="common">Greater amberjack</name>
    <name type="synonym">Caranx dumerili</name>
    <dbReference type="NCBI Taxonomy" id="41447"/>
    <lineage>
        <taxon>Eukaryota</taxon>
        <taxon>Metazoa</taxon>
        <taxon>Chordata</taxon>
        <taxon>Craniata</taxon>
        <taxon>Vertebrata</taxon>
        <taxon>Euteleostomi</taxon>
        <taxon>Actinopterygii</taxon>
        <taxon>Neopterygii</taxon>
        <taxon>Teleostei</taxon>
        <taxon>Neoteleostei</taxon>
        <taxon>Acanthomorphata</taxon>
        <taxon>Carangaria</taxon>
        <taxon>Carangiformes</taxon>
        <taxon>Carangidae</taxon>
        <taxon>Seriola</taxon>
    </lineage>
</organism>
<accession>A0A3B4UPD4</accession>
<dbReference type="GO" id="GO:0005730">
    <property type="term" value="C:nucleolus"/>
    <property type="evidence" value="ECO:0007669"/>
    <property type="project" value="TreeGrafter"/>
</dbReference>